<dbReference type="SUPFAM" id="SSF53067">
    <property type="entry name" value="Actin-like ATPase domain"/>
    <property type="match status" value="1"/>
</dbReference>
<comment type="caution">
    <text evidence="5">The sequence shown here is derived from an EMBL/GenBank/DDBJ whole genome shotgun (WGS) entry which is preliminary data.</text>
</comment>
<comment type="subcellular location">
    <subcellularLocation>
        <location evidence="3">Cytoplasm</location>
    </subcellularLocation>
</comment>
<dbReference type="PANTHER" id="PTHR47690:SF1">
    <property type="entry name" value="GLUCOKINASE"/>
    <property type="match status" value="1"/>
</dbReference>
<dbReference type="PANTHER" id="PTHR47690">
    <property type="entry name" value="GLUCOKINASE"/>
    <property type="match status" value="1"/>
</dbReference>
<evidence type="ECO:0000256" key="3">
    <source>
        <dbReference type="HAMAP-Rule" id="MF_00524"/>
    </source>
</evidence>
<name>A0ABV7W978_9BURK</name>
<accession>A0ABV7W978</accession>
<keyword evidence="1 3" id="KW-0808">Transferase</keyword>
<comment type="catalytic activity">
    <reaction evidence="3">
        <text>D-glucose + ATP = D-glucose 6-phosphate + ADP + H(+)</text>
        <dbReference type="Rhea" id="RHEA:17825"/>
        <dbReference type="ChEBI" id="CHEBI:4167"/>
        <dbReference type="ChEBI" id="CHEBI:15378"/>
        <dbReference type="ChEBI" id="CHEBI:30616"/>
        <dbReference type="ChEBI" id="CHEBI:61548"/>
        <dbReference type="ChEBI" id="CHEBI:456216"/>
        <dbReference type="EC" id="2.7.1.2"/>
    </reaction>
</comment>
<evidence type="ECO:0000256" key="2">
    <source>
        <dbReference type="ARBA" id="ARBA00022777"/>
    </source>
</evidence>
<evidence type="ECO:0000313" key="5">
    <source>
        <dbReference type="EMBL" id="MFC3686373.1"/>
    </source>
</evidence>
<dbReference type="InterPro" id="IPR043129">
    <property type="entry name" value="ATPase_NBD"/>
</dbReference>
<dbReference type="RefSeq" id="WP_382179144.1">
    <property type="nucleotide sequence ID" value="NZ_JBHRXX010000010.1"/>
</dbReference>
<dbReference type="CDD" id="cd24008">
    <property type="entry name" value="ASKHA_NBD_GLK"/>
    <property type="match status" value="1"/>
</dbReference>
<dbReference type="NCBIfam" id="TIGR00749">
    <property type="entry name" value="glk"/>
    <property type="match status" value="1"/>
</dbReference>
<evidence type="ECO:0000256" key="1">
    <source>
        <dbReference type="ARBA" id="ARBA00022679"/>
    </source>
</evidence>
<evidence type="ECO:0000256" key="4">
    <source>
        <dbReference type="RuleBase" id="RU004046"/>
    </source>
</evidence>
<dbReference type="InterPro" id="IPR003836">
    <property type="entry name" value="Glucokinase"/>
</dbReference>
<dbReference type="EMBL" id="JBHRXX010000010">
    <property type="protein sequence ID" value="MFC3686373.1"/>
    <property type="molecule type" value="Genomic_DNA"/>
</dbReference>
<dbReference type="Gene3D" id="3.40.367.20">
    <property type="match status" value="1"/>
</dbReference>
<gene>
    <name evidence="3 5" type="primary">glk</name>
    <name evidence="5" type="ORF">ACFOPI_22470</name>
</gene>
<comment type="similarity">
    <text evidence="3 4">Belongs to the bacterial glucokinase family.</text>
</comment>
<evidence type="ECO:0000313" key="6">
    <source>
        <dbReference type="Proteomes" id="UP001595729"/>
    </source>
</evidence>
<dbReference type="Pfam" id="PF02685">
    <property type="entry name" value="Glucokinase"/>
    <property type="match status" value="1"/>
</dbReference>
<protein>
    <recommendedName>
        <fullName evidence="3">Glucokinase</fullName>
        <ecNumber evidence="3">2.7.1.2</ecNumber>
    </recommendedName>
    <alternativeName>
        <fullName evidence="3">Glucose kinase</fullName>
    </alternativeName>
</protein>
<keyword evidence="3" id="KW-0547">Nucleotide-binding</keyword>
<keyword evidence="3" id="KW-0067">ATP-binding</keyword>
<dbReference type="Proteomes" id="UP001595729">
    <property type="component" value="Unassembled WGS sequence"/>
</dbReference>
<dbReference type="EC" id="2.7.1.2" evidence="3"/>
<feature type="binding site" evidence="3">
    <location>
        <begin position="13"/>
        <end position="18"/>
    </location>
    <ligand>
        <name>ATP</name>
        <dbReference type="ChEBI" id="CHEBI:30616"/>
    </ligand>
</feature>
<dbReference type="InterPro" id="IPR050201">
    <property type="entry name" value="Bacterial_glucokinase"/>
</dbReference>
<sequence>MSLTPSDTARLLADIGGTNARFAWQAAPGAPITDVQVLPGAQYPTLQAAMHAYLDGLGRGAPAAVAIAIANPITGDQVRMTNHDWAFSQSAVKAEFGLRTLRMLNDFTALALALPDLPADELRQVGGGAAVPGVAMGLVGAGTGLGVSGLLPDGRGGWVPLEGEGGHVTLPATTARERIVMDGLIRRYGHASAERVCCGQGLVDTCAILCEADGVTVQGLDSASAVSAAALKAGHPQALETLNIFCAMLGSVAGNLALTLGARGGVYVGGGIVPRLGAWFDSSPFRERFDNKGRFTGLLQGMPVWVITSAQSPALLGAARALDGHR</sequence>
<dbReference type="Gene3D" id="3.30.420.40">
    <property type="match status" value="1"/>
</dbReference>
<organism evidence="5 6">
    <name type="scientific">Hydrogenophaga luteola</name>
    <dbReference type="NCBI Taxonomy" id="1591122"/>
    <lineage>
        <taxon>Bacteria</taxon>
        <taxon>Pseudomonadati</taxon>
        <taxon>Pseudomonadota</taxon>
        <taxon>Betaproteobacteria</taxon>
        <taxon>Burkholderiales</taxon>
        <taxon>Comamonadaceae</taxon>
        <taxon>Hydrogenophaga</taxon>
    </lineage>
</organism>
<keyword evidence="3" id="KW-0324">Glycolysis</keyword>
<keyword evidence="6" id="KW-1185">Reference proteome</keyword>
<proteinExistence type="inferred from homology"/>
<dbReference type="GO" id="GO:0004340">
    <property type="term" value="F:glucokinase activity"/>
    <property type="evidence" value="ECO:0007669"/>
    <property type="project" value="UniProtKB-EC"/>
</dbReference>
<keyword evidence="3" id="KW-0963">Cytoplasm</keyword>
<reference evidence="6" key="1">
    <citation type="journal article" date="2019" name="Int. J. Syst. Evol. Microbiol.">
        <title>The Global Catalogue of Microorganisms (GCM) 10K type strain sequencing project: providing services to taxonomists for standard genome sequencing and annotation.</title>
        <authorList>
            <consortium name="The Broad Institute Genomics Platform"/>
            <consortium name="The Broad Institute Genome Sequencing Center for Infectious Disease"/>
            <person name="Wu L."/>
            <person name="Ma J."/>
        </authorList>
    </citation>
    <scope>NUCLEOTIDE SEQUENCE [LARGE SCALE GENOMIC DNA]</scope>
    <source>
        <strain evidence="6">KCTC 42501</strain>
    </source>
</reference>
<keyword evidence="2 3" id="KW-0418">Kinase</keyword>
<dbReference type="HAMAP" id="MF_00524">
    <property type="entry name" value="Glucokinase"/>
    <property type="match status" value="1"/>
</dbReference>